<protein>
    <submittedName>
        <fullName evidence="1">Uncharacterized protein</fullName>
    </submittedName>
</protein>
<evidence type="ECO:0000313" key="2">
    <source>
        <dbReference type="Proteomes" id="UP000309997"/>
    </source>
</evidence>
<dbReference type="EMBL" id="RCHU02000008">
    <property type="protein sequence ID" value="KAL3582211.1"/>
    <property type="molecule type" value="Genomic_DNA"/>
</dbReference>
<gene>
    <name evidence="1" type="ORF">D5086_016543</name>
</gene>
<comment type="caution">
    <text evidence="1">The sequence shown here is derived from an EMBL/GenBank/DDBJ whole genome shotgun (WGS) entry which is preliminary data.</text>
</comment>
<keyword evidence="2" id="KW-1185">Reference proteome</keyword>
<accession>A0ACC4BVH7</accession>
<proteinExistence type="predicted"/>
<sequence length="140" mass="15449">MFCNGDRVDMAIKVRDRMKAKGGLPVMLMFSTLLNSLFHENKLDEACIATDCLIKTDDSEFTSWSVNQLINWFGFRGSGLDAAIHASVSTNMCILVLMVSKLVPVTLHLALCTHASCFVLPLRCHGFVGDFSGLRVCTVF</sequence>
<name>A0ACC4BVH7_POPAL</name>
<reference evidence="1 2" key="1">
    <citation type="journal article" date="2024" name="Plant Biotechnol. J.">
        <title>Genome and CRISPR/Cas9 system of a widespread forest tree (Populus alba) in the world.</title>
        <authorList>
            <person name="Liu Y.J."/>
            <person name="Jiang P.F."/>
            <person name="Han X.M."/>
            <person name="Li X.Y."/>
            <person name="Wang H.M."/>
            <person name="Wang Y.J."/>
            <person name="Wang X.X."/>
            <person name="Zeng Q.Y."/>
        </authorList>
    </citation>
    <scope>NUCLEOTIDE SEQUENCE [LARGE SCALE GENOMIC DNA]</scope>
    <source>
        <strain evidence="2">cv. PAL-ZL1</strain>
    </source>
</reference>
<evidence type="ECO:0000313" key="1">
    <source>
        <dbReference type="EMBL" id="KAL3582211.1"/>
    </source>
</evidence>
<dbReference type="Proteomes" id="UP000309997">
    <property type="component" value="Unassembled WGS sequence"/>
</dbReference>
<organism evidence="1 2">
    <name type="scientific">Populus alba</name>
    <name type="common">White poplar</name>
    <dbReference type="NCBI Taxonomy" id="43335"/>
    <lineage>
        <taxon>Eukaryota</taxon>
        <taxon>Viridiplantae</taxon>
        <taxon>Streptophyta</taxon>
        <taxon>Embryophyta</taxon>
        <taxon>Tracheophyta</taxon>
        <taxon>Spermatophyta</taxon>
        <taxon>Magnoliopsida</taxon>
        <taxon>eudicotyledons</taxon>
        <taxon>Gunneridae</taxon>
        <taxon>Pentapetalae</taxon>
        <taxon>rosids</taxon>
        <taxon>fabids</taxon>
        <taxon>Malpighiales</taxon>
        <taxon>Salicaceae</taxon>
        <taxon>Saliceae</taxon>
        <taxon>Populus</taxon>
    </lineage>
</organism>